<name>A0A3D9CCS6_9FLAO</name>
<dbReference type="AlphaFoldDB" id="A0A3D9CCS6"/>
<comment type="caution">
    <text evidence="1">The sequence shown here is derived from an EMBL/GenBank/DDBJ whole genome shotgun (WGS) entry which is preliminary data.</text>
</comment>
<reference evidence="2" key="1">
    <citation type="submission" date="2018-06" db="EMBL/GenBank/DDBJ databases">
        <authorList>
            <person name="Lum Nde A."/>
            <person name="Hugo C."/>
        </authorList>
    </citation>
    <scope>NUCLEOTIDE SEQUENCE [LARGE SCALE GENOMIC DNA]</scope>
    <source>
        <strain evidence="2">1_F178</strain>
    </source>
</reference>
<proteinExistence type="predicted"/>
<gene>
    <name evidence="1" type="ORF">DRF65_05665</name>
</gene>
<dbReference type="EMBL" id="QNVT01000003">
    <property type="protein sequence ID" value="REC63579.1"/>
    <property type="molecule type" value="Genomic_DNA"/>
</dbReference>
<keyword evidence="2" id="KW-1185">Reference proteome</keyword>
<evidence type="ECO:0000313" key="2">
    <source>
        <dbReference type="Proteomes" id="UP000256686"/>
    </source>
</evidence>
<organism evidence="1 2">
    <name type="scientific">Chryseobacterium pennae</name>
    <dbReference type="NCBI Taxonomy" id="2258962"/>
    <lineage>
        <taxon>Bacteria</taxon>
        <taxon>Pseudomonadati</taxon>
        <taxon>Bacteroidota</taxon>
        <taxon>Flavobacteriia</taxon>
        <taxon>Flavobacteriales</taxon>
        <taxon>Weeksellaceae</taxon>
        <taxon>Chryseobacterium group</taxon>
        <taxon>Chryseobacterium</taxon>
    </lineage>
</organism>
<accession>A0A3D9CCS6</accession>
<dbReference type="RefSeq" id="WP_115969607.1">
    <property type="nucleotide sequence ID" value="NZ_QNVT01000003.1"/>
</dbReference>
<protein>
    <submittedName>
        <fullName evidence="1">Uncharacterized protein</fullName>
    </submittedName>
</protein>
<sequence>MSRRIYFEITEETDWTQKINPDLGSIATLIFFANNLNPVMGEKMMNSTLSEYSYRVEKDLPRGNYTIDNSSAHYGPDHMEELIHFIDGQLIPSLQNSLQHKDIVTDIYGGVRNFLNLYYDGPVYLGYIGIDESNSIEGYTGYIPNLMQKTLELKNFYQRVKILNKTYEVFIE</sequence>
<dbReference type="Proteomes" id="UP000256686">
    <property type="component" value="Unassembled WGS sequence"/>
</dbReference>
<evidence type="ECO:0000313" key="1">
    <source>
        <dbReference type="EMBL" id="REC63579.1"/>
    </source>
</evidence>